<accession>A0A6C0D6H6</accession>
<dbReference type="EMBL" id="MN739541">
    <property type="protein sequence ID" value="QHT12141.1"/>
    <property type="molecule type" value="Genomic_DNA"/>
</dbReference>
<dbReference type="AlphaFoldDB" id="A0A6C0D6H6"/>
<evidence type="ECO:0008006" key="2">
    <source>
        <dbReference type="Google" id="ProtNLM"/>
    </source>
</evidence>
<sequence>MKYFNHLNLIPYIDVALMNSYTLTHNPKFINIAFTFDSDIDLLKEKLMNSKIIYIHPNVIQIWKKILFEINFHPKLFIFFGSDISIDNGIEEFKQRFPEAEFWIQNYTGVLAGPYKILPIGVNQDYSGEIIKHQILGISYISDNGGFRREFLQYLNYNTNLHKYLLPKSDIPTYLENLSKCYFSICPMGNGFDTLRFWESLMVKSIPIVLAHDFYENLKFQYNHIPMIVLNSWDELETLDLSVDKYNSLWNDVDIVLEDYWVNRI</sequence>
<name>A0A6C0D6H6_9ZZZZ</name>
<evidence type="ECO:0000313" key="1">
    <source>
        <dbReference type="EMBL" id="QHT12141.1"/>
    </source>
</evidence>
<organism evidence="1">
    <name type="scientific">viral metagenome</name>
    <dbReference type="NCBI Taxonomy" id="1070528"/>
    <lineage>
        <taxon>unclassified sequences</taxon>
        <taxon>metagenomes</taxon>
        <taxon>organismal metagenomes</taxon>
    </lineage>
</organism>
<proteinExistence type="predicted"/>
<reference evidence="1" key="1">
    <citation type="journal article" date="2020" name="Nature">
        <title>Giant virus diversity and host interactions through global metagenomics.</title>
        <authorList>
            <person name="Schulz F."/>
            <person name="Roux S."/>
            <person name="Paez-Espino D."/>
            <person name="Jungbluth S."/>
            <person name="Walsh D.A."/>
            <person name="Denef V.J."/>
            <person name="McMahon K.D."/>
            <person name="Konstantinidis K.T."/>
            <person name="Eloe-Fadrosh E.A."/>
            <person name="Kyrpides N.C."/>
            <person name="Woyke T."/>
        </authorList>
    </citation>
    <scope>NUCLEOTIDE SEQUENCE</scope>
    <source>
        <strain evidence="1">GVMAG-M-3300023174-129</strain>
    </source>
</reference>
<protein>
    <recommendedName>
        <fullName evidence="2">Exostosin GT47 domain-containing protein</fullName>
    </recommendedName>
</protein>